<dbReference type="Proteomes" id="UP001516400">
    <property type="component" value="Unassembled WGS sequence"/>
</dbReference>
<evidence type="ECO:0000256" key="1">
    <source>
        <dbReference type="SAM" id="MobiDB-lite"/>
    </source>
</evidence>
<keyword evidence="3" id="KW-1185">Reference proteome</keyword>
<sequence length="128" mass="14801">MATLQFRSSDKFHDEVVRGPNPILTVEEEDRLKKSIISCQAKRFPLRIEDFQAPVSNFLDSNPPARLRPLDGTYKLEDIPIVIVDNINLSDYPGDVYMEGQLVDAYEMPEEQRNYTSKIKRPNSRTKE</sequence>
<comment type="caution">
    <text evidence="2">The sequence shown here is derived from an EMBL/GenBank/DDBJ whole genome shotgun (WGS) entry which is preliminary data.</text>
</comment>
<gene>
    <name evidence="2" type="ORF">HHI36_017891</name>
</gene>
<name>A0ABD2NP77_9CUCU</name>
<dbReference type="EMBL" id="JABFTP020000124">
    <property type="protein sequence ID" value="KAL3280409.1"/>
    <property type="molecule type" value="Genomic_DNA"/>
</dbReference>
<feature type="region of interest" description="Disordered" evidence="1">
    <location>
        <begin position="109"/>
        <end position="128"/>
    </location>
</feature>
<evidence type="ECO:0000313" key="2">
    <source>
        <dbReference type="EMBL" id="KAL3280409.1"/>
    </source>
</evidence>
<evidence type="ECO:0000313" key="3">
    <source>
        <dbReference type="Proteomes" id="UP001516400"/>
    </source>
</evidence>
<protein>
    <submittedName>
        <fullName evidence="2">Uncharacterized protein</fullName>
    </submittedName>
</protein>
<reference evidence="2 3" key="1">
    <citation type="journal article" date="2021" name="BMC Biol.">
        <title>Horizontally acquired antibacterial genes associated with adaptive radiation of ladybird beetles.</title>
        <authorList>
            <person name="Li H.S."/>
            <person name="Tang X.F."/>
            <person name="Huang Y.H."/>
            <person name="Xu Z.Y."/>
            <person name="Chen M.L."/>
            <person name="Du X.Y."/>
            <person name="Qiu B.Y."/>
            <person name="Chen P.T."/>
            <person name="Zhang W."/>
            <person name="Slipinski A."/>
            <person name="Escalona H.E."/>
            <person name="Waterhouse R.M."/>
            <person name="Zwick A."/>
            <person name="Pang H."/>
        </authorList>
    </citation>
    <scope>NUCLEOTIDE SEQUENCE [LARGE SCALE GENOMIC DNA]</scope>
    <source>
        <strain evidence="2">SYSU2018</strain>
    </source>
</reference>
<feature type="compositionally biased region" description="Basic residues" evidence="1">
    <location>
        <begin position="118"/>
        <end position="128"/>
    </location>
</feature>
<accession>A0ABD2NP77</accession>
<proteinExistence type="predicted"/>
<organism evidence="2 3">
    <name type="scientific">Cryptolaemus montrouzieri</name>
    <dbReference type="NCBI Taxonomy" id="559131"/>
    <lineage>
        <taxon>Eukaryota</taxon>
        <taxon>Metazoa</taxon>
        <taxon>Ecdysozoa</taxon>
        <taxon>Arthropoda</taxon>
        <taxon>Hexapoda</taxon>
        <taxon>Insecta</taxon>
        <taxon>Pterygota</taxon>
        <taxon>Neoptera</taxon>
        <taxon>Endopterygota</taxon>
        <taxon>Coleoptera</taxon>
        <taxon>Polyphaga</taxon>
        <taxon>Cucujiformia</taxon>
        <taxon>Coccinelloidea</taxon>
        <taxon>Coccinellidae</taxon>
        <taxon>Scymninae</taxon>
        <taxon>Scymnini</taxon>
        <taxon>Cryptolaemus</taxon>
    </lineage>
</organism>
<dbReference type="AlphaFoldDB" id="A0ABD2NP77"/>